<dbReference type="Proteomes" id="UP000003107">
    <property type="component" value="Unassembled WGS sequence"/>
</dbReference>
<dbReference type="eggNOG" id="ENOG50300RT">
    <property type="taxonomic scope" value="Bacteria"/>
</dbReference>
<gene>
    <name evidence="2" type="ORF">CAMSH0001_0936</name>
</gene>
<name>C6RGU8_9BACT</name>
<dbReference type="InterPro" id="IPR008687">
    <property type="entry name" value="MobC"/>
</dbReference>
<organism evidence="2 3">
    <name type="scientific">Campylobacter showae RM3277</name>
    <dbReference type="NCBI Taxonomy" id="553219"/>
    <lineage>
        <taxon>Bacteria</taxon>
        <taxon>Pseudomonadati</taxon>
        <taxon>Campylobacterota</taxon>
        <taxon>Epsilonproteobacteria</taxon>
        <taxon>Campylobacterales</taxon>
        <taxon>Campylobacteraceae</taxon>
        <taxon>Campylobacter</taxon>
    </lineage>
</organism>
<sequence>MVIQVAKIGNNLNQIAKHVNTHKTIDGIVLKQMLDVNKKLDDLISQKLIREVKHVSKIL</sequence>
<dbReference type="EMBL" id="ACVQ01000021">
    <property type="protein sequence ID" value="EET79433.1"/>
    <property type="molecule type" value="Genomic_DNA"/>
</dbReference>
<comment type="caution">
    <text evidence="2">The sequence shown here is derived from an EMBL/GenBank/DDBJ whole genome shotgun (WGS) entry which is preliminary data.</text>
</comment>
<feature type="domain" description="Bacterial mobilisation" evidence="1">
    <location>
        <begin position="2"/>
        <end position="34"/>
    </location>
</feature>
<evidence type="ECO:0000313" key="2">
    <source>
        <dbReference type="EMBL" id="EET79433.1"/>
    </source>
</evidence>
<evidence type="ECO:0000259" key="1">
    <source>
        <dbReference type="Pfam" id="PF05713"/>
    </source>
</evidence>
<protein>
    <submittedName>
        <fullName evidence="2">Bacterial mobilization protein MobC</fullName>
    </submittedName>
</protein>
<reference evidence="2 3" key="1">
    <citation type="submission" date="2009-07" db="EMBL/GenBank/DDBJ databases">
        <authorList>
            <person name="Madupu R."/>
            <person name="Sebastian Y."/>
            <person name="Durkin A.S."/>
            <person name="Torralba M."/>
            <person name="Methe B."/>
            <person name="Sutton G.G."/>
            <person name="Strausberg R.L."/>
            <person name="Nelson K.E."/>
        </authorList>
    </citation>
    <scope>NUCLEOTIDE SEQUENCE [LARGE SCALE GENOMIC DNA]</scope>
    <source>
        <strain evidence="2 3">RM3277</strain>
    </source>
</reference>
<dbReference type="AlphaFoldDB" id="C6RGU8"/>
<keyword evidence="3" id="KW-1185">Reference proteome</keyword>
<evidence type="ECO:0000313" key="3">
    <source>
        <dbReference type="Proteomes" id="UP000003107"/>
    </source>
</evidence>
<accession>C6RGU8</accession>
<dbReference type="STRING" id="553219.CAMSH0001_0936"/>
<dbReference type="Pfam" id="PF05713">
    <property type="entry name" value="MobC"/>
    <property type="match status" value="1"/>
</dbReference>
<proteinExistence type="predicted"/>